<keyword evidence="3" id="KW-1185">Reference proteome</keyword>
<proteinExistence type="predicted"/>
<reference evidence="2" key="1">
    <citation type="journal article" date="2021" name="Genome Biol. Evol.">
        <title>A High-Quality Reference Genome for a Parasitic Bivalve with Doubly Uniparental Inheritance (Bivalvia: Unionida).</title>
        <authorList>
            <person name="Smith C.H."/>
        </authorList>
    </citation>
    <scope>NUCLEOTIDE SEQUENCE</scope>
    <source>
        <strain evidence="2">CHS0354</strain>
    </source>
</reference>
<organism evidence="2 3">
    <name type="scientific">Potamilus streckersoni</name>
    <dbReference type="NCBI Taxonomy" id="2493646"/>
    <lineage>
        <taxon>Eukaryota</taxon>
        <taxon>Metazoa</taxon>
        <taxon>Spiralia</taxon>
        <taxon>Lophotrochozoa</taxon>
        <taxon>Mollusca</taxon>
        <taxon>Bivalvia</taxon>
        <taxon>Autobranchia</taxon>
        <taxon>Heteroconchia</taxon>
        <taxon>Palaeoheterodonta</taxon>
        <taxon>Unionida</taxon>
        <taxon>Unionoidea</taxon>
        <taxon>Unionidae</taxon>
        <taxon>Ambleminae</taxon>
        <taxon>Lampsilini</taxon>
        <taxon>Potamilus</taxon>
    </lineage>
</organism>
<dbReference type="Proteomes" id="UP001195483">
    <property type="component" value="Unassembled WGS sequence"/>
</dbReference>
<evidence type="ECO:0000256" key="1">
    <source>
        <dbReference type="SAM" id="MobiDB-lite"/>
    </source>
</evidence>
<gene>
    <name evidence="2" type="ORF">CHS0354_026137</name>
</gene>
<evidence type="ECO:0000313" key="3">
    <source>
        <dbReference type="Proteomes" id="UP001195483"/>
    </source>
</evidence>
<feature type="region of interest" description="Disordered" evidence="1">
    <location>
        <begin position="1"/>
        <end position="42"/>
    </location>
</feature>
<sequence>MYYPKKPNTAKDLPQNGENAHTDKLSKAEGEEGVGAKEGKITTPLRHVVDSSAEALPEGRQGRRDVTKAAISAARTFLHFPEK</sequence>
<evidence type="ECO:0000313" key="2">
    <source>
        <dbReference type="EMBL" id="KAK3583551.1"/>
    </source>
</evidence>
<protein>
    <submittedName>
        <fullName evidence="2">Uncharacterized protein</fullName>
    </submittedName>
</protein>
<accession>A0AAE0S1B1</accession>
<reference evidence="2" key="2">
    <citation type="journal article" date="2021" name="Genome Biol. Evol.">
        <title>Developing a high-quality reference genome for a parasitic bivalve with doubly uniparental inheritance (Bivalvia: Unionida).</title>
        <authorList>
            <person name="Smith C.H."/>
        </authorList>
    </citation>
    <scope>NUCLEOTIDE SEQUENCE</scope>
    <source>
        <strain evidence="2">CHS0354</strain>
        <tissue evidence="2">Mantle</tissue>
    </source>
</reference>
<dbReference type="EMBL" id="JAEAOA010001560">
    <property type="protein sequence ID" value="KAK3583551.1"/>
    <property type="molecule type" value="Genomic_DNA"/>
</dbReference>
<name>A0AAE0S1B1_9BIVA</name>
<feature type="compositionally biased region" description="Basic and acidic residues" evidence="1">
    <location>
        <begin position="20"/>
        <end position="40"/>
    </location>
</feature>
<comment type="caution">
    <text evidence="2">The sequence shown here is derived from an EMBL/GenBank/DDBJ whole genome shotgun (WGS) entry which is preliminary data.</text>
</comment>
<dbReference type="AlphaFoldDB" id="A0AAE0S1B1"/>
<reference evidence="2" key="3">
    <citation type="submission" date="2023-05" db="EMBL/GenBank/DDBJ databases">
        <authorList>
            <person name="Smith C.H."/>
        </authorList>
    </citation>
    <scope>NUCLEOTIDE SEQUENCE</scope>
    <source>
        <strain evidence="2">CHS0354</strain>
        <tissue evidence="2">Mantle</tissue>
    </source>
</reference>